<reference evidence="1 2" key="1">
    <citation type="journal article" date="2016" name="Nat. Commun.">
        <title>Thousands of microbial genomes shed light on interconnected biogeochemical processes in an aquifer system.</title>
        <authorList>
            <person name="Anantharaman K."/>
            <person name="Brown C.T."/>
            <person name="Hug L.A."/>
            <person name="Sharon I."/>
            <person name="Castelle C.J."/>
            <person name="Probst A.J."/>
            <person name="Thomas B.C."/>
            <person name="Singh A."/>
            <person name="Wilkins M.J."/>
            <person name="Karaoz U."/>
            <person name="Brodie E.L."/>
            <person name="Williams K.H."/>
            <person name="Hubbard S.S."/>
            <person name="Banfield J.F."/>
        </authorList>
    </citation>
    <scope>NUCLEOTIDE SEQUENCE [LARGE SCALE GENOMIC DNA]</scope>
</reference>
<evidence type="ECO:0000313" key="1">
    <source>
        <dbReference type="EMBL" id="OGG12134.1"/>
    </source>
</evidence>
<organism evidence="1 2">
    <name type="scientific">Candidatus Gottesmanbacteria bacterium RBG_13_45_10</name>
    <dbReference type="NCBI Taxonomy" id="1798370"/>
    <lineage>
        <taxon>Bacteria</taxon>
        <taxon>Candidatus Gottesmaniibacteriota</taxon>
    </lineage>
</organism>
<sequence>MSHYKEIQQTPPYDIPESLQFWTSNDSRGKSLSWDQVARQVYDLTTLPEENWAFFQELAGRFSPLDQFVREAEAFKELDSKEQVRKYFEAELLKNQDPYFMMGKIGMPGSGIRGFYDRLLRIAGLDDLTDEERVKVQEMLGYWEEAAIDVVCDDEAFFTKTETGNEGTISEFLGTSIDYDVHISGSPNMANGRYRDRFLSAIDYDGIVNGKYNRDDFDQFNRQDILLQLLHASQGSNRLGYEFWQAIGANEDFLMIVHDIAVKEGFTNVDDLLVRTMNYAWRKSQEGSLHYDWVSHQILDDHFEGKTAADKFLTDPEMRFEERFAGSRSNVQNDYLWDYQRVSENSQEMVVLLDCAENGDSFAVRYAKVGDSYSEQTVNLDLAADTIEGVNQDVAITLVRMVKEFETFKRNYLQRLSS</sequence>
<dbReference type="EMBL" id="MFIZ01000003">
    <property type="protein sequence ID" value="OGG12134.1"/>
    <property type="molecule type" value="Genomic_DNA"/>
</dbReference>
<name>A0A1F5ZIH9_9BACT</name>
<protein>
    <submittedName>
        <fullName evidence="1">Uncharacterized protein</fullName>
    </submittedName>
</protein>
<dbReference type="AlphaFoldDB" id="A0A1F5ZIH9"/>
<gene>
    <name evidence="1" type="ORF">A2Z00_03020</name>
</gene>
<accession>A0A1F5ZIH9</accession>
<evidence type="ECO:0000313" key="2">
    <source>
        <dbReference type="Proteomes" id="UP000177268"/>
    </source>
</evidence>
<proteinExistence type="predicted"/>
<dbReference type="Proteomes" id="UP000177268">
    <property type="component" value="Unassembled WGS sequence"/>
</dbReference>
<comment type="caution">
    <text evidence="1">The sequence shown here is derived from an EMBL/GenBank/DDBJ whole genome shotgun (WGS) entry which is preliminary data.</text>
</comment>